<protein>
    <submittedName>
        <fullName evidence="3">Conjugal transfer protein TraI</fullName>
    </submittedName>
</protein>
<accession>A0A149RUQ8</accession>
<organism evidence="3 4">
    <name type="scientific">Gluconobacter oxydans</name>
    <name type="common">Gluconobacter suboxydans</name>
    <dbReference type="NCBI Taxonomy" id="442"/>
    <lineage>
        <taxon>Bacteria</taxon>
        <taxon>Pseudomonadati</taxon>
        <taxon>Pseudomonadota</taxon>
        <taxon>Alphaproteobacteria</taxon>
        <taxon>Acetobacterales</taxon>
        <taxon>Acetobacteraceae</taxon>
        <taxon>Gluconobacter</taxon>
    </lineage>
</organism>
<dbReference type="Proteomes" id="UP000075655">
    <property type="component" value="Unassembled WGS sequence"/>
</dbReference>
<feature type="region of interest" description="Disordered" evidence="1">
    <location>
        <begin position="82"/>
        <end position="111"/>
    </location>
</feature>
<feature type="region of interest" description="Disordered" evidence="1">
    <location>
        <begin position="32"/>
        <end position="59"/>
    </location>
</feature>
<evidence type="ECO:0000256" key="1">
    <source>
        <dbReference type="SAM" id="MobiDB-lite"/>
    </source>
</evidence>
<sequence length="332" mass="35947">MADRALLCGLATAAFLAFPSLAGAADTGTIMPSTSSLPPPARSGTLVSMPNPPEPGADQVNANDEALGNPANTPVTGALQLDRITGGDAPPSLEALQDARPNDEAGDDLKPGRREQIRQAALTYGAQGGQAARSFAINEMLRHNEPILDTTFDFRPFVLPVGDGQTLMQPPIVSQAQMAFALNDTGTIAHESRCVFEITREAQLTSAAPNWRTYLVRSWNKPRHPASSALPHTDKEVRHWNDWVAEGWASGEKVADEIYLSDLSRLQRDITGMARYRVLLRAGRVEEPRVVFENRQAVGGGDSLHLGDRVIRITGQPGLQARTRVAYPEDCR</sequence>
<gene>
    <name evidence="3" type="ORF">AD934_09395</name>
</gene>
<name>A0A149RUQ8_GLUOY</name>
<keyword evidence="2" id="KW-0732">Signal</keyword>
<dbReference type="InterPro" id="IPR031618">
    <property type="entry name" value="T4SS_TraI"/>
</dbReference>
<dbReference type="Pfam" id="PF16932">
    <property type="entry name" value="T4SS_TraI"/>
    <property type="match status" value="1"/>
</dbReference>
<feature type="signal peptide" evidence="2">
    <location>
        <begin position="1"/>
        <end position="24"/>
    </location>
</feature>
<feature type="chain" id="PRO_5007553900" evidence="2">
    <location>
        <begin position="25"/>
        <end position="332"/>
    </location>
</feature>
<evidence type="ECO:0000256" key="2">
    <source>
        <dbReference type="SAM" id="SignalP"/>
    </source>
</evidence>
<dbReference type="AlphaFoldDB" id="A0A149RUQ8"/>
<comment type="caution">
    <text evidence="3">The sequence shown here is derived from an EMBL/GenBank/DDBJ whole genome shotgun (WGS) entry which is preliminary data.</text>
</comment>
<feature type="compositionally biased region" description="Basic and acidic residues" evidence="1">
    <location>
        <begin position="100"/>
        <end position="111"/>
    </location>
</feature>
<dbReference type="RefSeq" id="WP_062501829.1">
    <property type="nucleotide sequence ID" value="NZ_LHZG01000172.1"/>
</dbReference>
<dbReference type="EMBL" id="LHZG01000172">
    <property type="protein sequence ID" value="KXV18140.1"/>
    <property type="molecule type" value="Genomic_DNA"/>
</dbReference>
<proteinExistence type="predicted"/>
<evidence type="ECO:0000313" key="4">
    <source>
        <dbReference type="Proteomes" id="UP000075655"/>
    </source>
</evidence>
<dbReference type="PATRIC" id="fig|442.8.peg.1080"/>
<reference evidence="3 4" key="1">
    <citation type="submission" date="2015-06" db="EMBL/GenBank/DDBJ databases">
        <title>Improved classification and identification of acetic acid bacteria using matrix-assisted laser desorption/ionization time-of-flight mass spectrometry; Gluconobacter nephelii and Gluconobacter uchimurae are later heterotypic synonyms of Gluconobacter japonicus and Gluconobacter oxydans, respectively.</title>
        <authorList>
            <person name="Li L."/>
            <person name="Cleenwerck I."/>
            <person name="De Vuyst L."/>
            <person name="Vandamme P."/>
        </authorList>
    </citation>
    <scope>NUCLEOTIDE SEQUENCE [LARGE SCALE GENOMIC DNA]</scope>
    <source>
        <strain evidence="3 4">LMG 1676</strain>
    </source>
</reference>
<evidence type="ECO:0000313" key="3">
    <source>
        <dbReference type="EMBL" id="KXV18140.1"/>
    </source>
</evidence>